<accession>A0A2G0CDP6</accession>
<dbReference type="PANTHER" id="PTHR43808:SF31">
    <property type="entry name" value="N-ACETYL-L-CITRULLINE DEACETYLASE"/>
    <property type="match status" value="1"/>
</dbReference>
<evidence type="ECO:0000259" key="6">
    <source>
        <dbReference type="Pfam" id="PF07687"/>
    </source>
</evidence>
<sequence>MLPTADFIDLLQRLIATPSLSREEKATATILEDFLRQREVEPRRLRNNVWAVSRNWREGRPTVLLNSHHDTVKPAAGYTRDPHDPAIADGKLYGLGSNDAGGALVGLIAAFLRWENDPALPVNLVLAATAEEEISGPDGIAALLPQLPPIDSGIVGEPTRLDLAVAERGLVVIDGETSGQSGHAARREGVNALYRAIEDIAAIRDYSFTRPSERLGPTTATVTVISAGTQHNVVPDRCNFVIDLRVNEAYSNQEAVAELQSVCQHAQLKPRSLRLQSSRIPADHFLLAAARRARPAAKDYGSPTLSDQALMPFPTLKIGPGDSARSHTANEFIYVDEVEEGIRVYGELIGHCGVGTANK</sequence>
<keyword evidence="8" id="KW-1185">Reference proteome</keyword>
<evidence type="ECO:0000313" key="8">
    <source>
        <dbReference type="Proteomes" id="UP000226437"/>
    </source>
</evidence>
<dbReference type="GO" id="GO:0046872">
    <property type="term" value="F:metal ion binding"/>
    <property type="evidence" value="ECO:0007669"/>
    <property type="project" value="UniProtKB-KW"/>
</dbReference>
<dbReference type="SUPFAM" id="SSF55031">
    <property type="entry name" value="Bacterial exopeptidase dimerisation domain"/>
    <property type="match status" value="1"/>
</dbReference>
<keyword evidence="5" id="KW-0170">Cobalt</keyword>
<organism evidence="7 8">
    <name type="scientific">Neolewinella marina</name>
    <dbReference type="NCBI Taxonomy" id="438751"/>
    <lineage>
        <taxon>Bacteria</taxon>
        <taxon>Pseudomonadati</taxon>
        <taxon>Bacteroidota</taxon>
        <taxon>Saprospiria</taxon>
        <taxon>Saprospirales</taxon>
        <taxon>Lewinellaceae</taxon>
        <taxon>Neolewinella</taxon>
    </lineage>
</organism>
<comment type="caution">
    <text evidence="7">The sequence shown here is derived from an EMBL/GenBank/DDBJ whole genome shotgun (WGS) entry which is preliminary data.</text>
</comment>
<dbReference type="PROSITE" id="PS00758">
    <property type="entry name" value="ARGE_DAPE_CPG2_1"/>
    <property type="match status" value="1"/>
</dbReference>
<dbReference type="CDD" id="cd05651">
    <property type="entry name" value="M20_ArgE_DapE-like"/>
    <property type="match status" value="1"/>
</dbReference>
<dbReference type="InterPro" id="IPR002933">
    <property type="entry name" value="Peptidase_M20"/>
</dbReference>
<evidence type="ECO:0000313" key="7">
    <source>
        <dbReference type="EMBL" id="PHK98099.1"/>
    </source>
</evidence>
<gene>
    <name evidence="7" type="ORF">CGL56_12990</name>
</gene>
<dbReference type="SUPFAM" id="SSF53187">
    <property type="entry name" value="Zn-dependent exopeptidases"/>
    <property type="match status" value="1"/>
</dbReference>
<dbReference type="GO" id="GO:0008777">
    <property type="term" value="F:acetylornithine deacetylase activity"/>
    <property type="evidence" value="ECO:0007669"/>
    <property type="project" value="TreeGrafter"/>
</dbReference>
<proteinExistence type="predicted"/>
<name>A0A2G0CDP6_9BACT</name>
<comment type="cofactor">
    <cofactor evidence="1">
        <name>Zn(2+)</name>
        <dbReference type="ChEBI" id="CHEBI:29105"/>
    </cofactor>
</comment>
<keyword evidence="3" id="KW-0378">Hydrolase</keyword>
<keyword evidence="2" id="KW-0479">Metal-binding</keyword>
<dbReference type="InterPro" id="IPR001261">
    <property type="entry name" value="ArgE/DapE_CS"/>
</dbReference>
<reference evidence="7 8" key="1">
    <citation type="submission" date="2017-10" db="EMBL/GenBank/DDBJ databases">
        <title>The draft genome sequence of Lewinella marina KCTC 32374.</title>
        <authorList>
            <person name="Wang K."/>
        </authorList>
    </citation>
    <scope>NUCLEOTIDE SEQUENCE [LARGE SCALE GENOMIC DNA]</scope>
    <source>
        <strain evidence="7 8">MKG-38</strain>
    </source>
</reference>
<evidence type="ECO:0000256" key="4">
    <source>
        <dbReference type="ARBA" id="ARBA00022833"/>
    </source>
</evidence>
<feature type="domain" description="Peptidase M20 dimerisation" evidence="6">
    <location>
        <begin position="166"/>
        <end position="267"/>
    </location>
</feature>
<evidence type="ECO:0000256" key="3">
    <source>
        <dbReference type="ARBA" id="ARBA00022801"/>
    </source>
</evidence>
<dbReference type="RefSeq" id="WP_099106997.1">
    <property type="nucleotide sequence ID" value="NZ_JAATJF010000002.1"/>
</dbReference>
<evidence type="ECO:0000256" key="2">
    <source>
        <dbReference type="ARBA" id="ARBA00022723"/>
    </source>
</evidence>
<dbReference type="InterPro" id="IPR036264">
    <property type="entry name" value="Bact_exopeptidase_dim_dom"/>
</dbReference>
<evidence type="ECO:0000256" key="1">
    <source>
        <dbReference type="ARBA" id="ARBA00001947"/>
    </source>
</evidence>
<dbReference type="OrthoDB" id="9792335at2"/>
<dbReference type="Pfam" id="PF01546">
    <property type="entry name" value="Peptidase_M20"/>
    <property type="match status" value="1"/>
</dbReference>
<dbReference type="GO" id="GO:0006526">
    <property type="term" value="P:L-arginine biosynthetic process"/>
    <property type="evidence" value="ECO:0007669"/>
    <property type="project" value="TreeGrafter"/>
</dbReference>
<dbReference type="Proteomes" id="UP000226437">
    <property type="component" value="Unassembled WGS sequence"/>
</dbReference>
<dbReference type="PANTHER" id="PTHR43808">
    <property type="entry name" value="ACETYLORNITHINE DEACETYLASE"/>
    <property type="match status" value="1"/>
</dbReference>
<dbReference type="AlphaFoldDB" id="A0A2G0CDP6"/>
<dbReference type="Gene3D" id="3.40.630.10">
    <property type="entry name" value="Zn peptidases"/>
    <property type="match status" value="1"/>
</dbReference>
<dbReference type="InterPro" id="IPR050072">
    <property type="entry name" value="Peptidase_M20A"/>
</dbReference>
<dbReference type="EMBL" id="PDLO01000005">
    <property type="protein sequence ID" value="PHK98099.1"/>
    <property type="molecule type" value="Genomic_DNA"/>
</dbReference>
<dbReference type="InterPro" id="IPR011650">
    <property type="entry name" value="Peptidase_M20_dimer"/>
</dbReference>
<protein>
    <submittedName>
        <fullName evidence="7">Acetylornithine deacetylase</fullName>
    </submittedName>
</protein>
<dbReference type="Pfam" id="PF07687">
    <property type="entry name" value="M20_dimer"/>
    <property type="match status" value="1"/>
</dbReference>
<dbReference type="Gene3D" id="3.30.70.360">
    <property type="match status" value="1"/>
</dbReference>
<keyword evidence="4" id="KW-0862">Zinc</keyword>
<evidence type="ECO:0000256" key="5">
    <source>
        <dbReference type="ARBA" id="ARBA00023285"/>
    </source>
</evidence>